<evidence type="ECO:0000256" key="4">
    <source>
        <dbReference type="ARBA" id="ARBA00023136"/>
    </source>
</evidence>
<keyword evidence="2 5" id="KW-0812">Transmembrane</keyword>
<dbReference type="PANTHER" id="PTHR10671">
    <property type="entry name" value="EPITHELIAL MEMBRANE PROTEIN-RELATED"/>
    <property type="match status" value="1"/>
</dbReference>
<dbReference type="InterPro" id="IPR050579">
    <property type="entry name" value="PMP-22/EMP/MP20-like"/>
</dbReference>
<dbReference type="Proteomes" id="UP000594260">
    <property type="component" value="Unplaced"/>
</dbReference>
<dbReference type="RefSeq" id="XP_022661826.1">
    <property type="nucleotide sequence ID" value="XM_022806091.1"/>
</dbReference>
<dbReference type="Pfam" id="PF00822">
    <property type="entry name" value="PMP22_Claudin"/>
    <property type="match status" value="1"/>
</dbReference>
<feature type="transmembrane region" description="Helical" evidence="5">
    <location>
        <begin position="155"/>
        <end position="173"/>
    </location>
</feature>
<evidence type="ECO:0000256" key="1">
    <source>
        <dbReference type="ARBA" id="ARBA00004141"/>
    </source>
</evidence>
<comment type="subcellular location">
    <subcellularLocation>
        <location evidence="1">Membrane</location>
        <topology evidence="1">Multi-pass membrane protein</topology>
    </subcellularLocation>
</comment>
<dbReference type="InterPro" id="IPR004031">
    <property type="entry name" value="PMP22/EMP/MP20/Claudin"/>
</dbReference>
<sequence>MPPRQKLHRKGHSKRVKRFVEENDFELDPMSTLDVEDLLTERRHIMVATLVACFTLFFWIIAVSTSYWVIIDGGPSGIHMNHTRVTYLHGHMGLFRMCRSVVRHSWLGGRPSSEGAQEYTRSQIAFTCVSIFVIIMAIAFSMYTFTQQRYMFKRLAGGVYFIAAGVMLVMIEIESNNTNYEQNHFHQRHPFQAQWSFGLSYFLAWICLITFAAIGGLFIVYSRKRKLDIAADRGFSLS</sequence>
<dbReference type="PANTHER" id="PTHR10671:SF82">
    <property type="entry name" value="GH19567P"/>
    <property type="match status" value="1"/>
</dbReference>
<feature type="transmembrane region" description="Helical" evidence="5">
    <location>
        <begin position="193"/>
        <end position="221"/>
    </location>
</feature>
<evidence type="ECO:0000256" key="3">
    <source>
        <dbReference type="ARBA" id="ARBA00022989"/>
    </source>
</evidence>
<dbReference type="Gene3D" id="1.20.140.150">
    <property type="match status" value="1"/>
</dbReference>
<dbReference type="AlphaFoldDB" id="A0A7M7K5B0"/>
<proteinExistence type="predicted"/>
<accession>A0A7M7K5B0</accession>
<evidence type="ECO:0000256" key="5">
    <source>
        <dbReference type="SAM" id="Phobius"/>
    </source>
</evidence>
<feature type="transmembrane region" description="Helical" evidence="5">
    <location>
        <begin position="124"/>
        <end position="143"/>
    </location>
</feature>
<organism evidence="6 7">
    <name type="scientific">Varroa destructor</name>
    <name type="common">Honeybee mite</name>
    <dbReference type="NCBI Taxonomy" id="109461"/>
    <lineage>
        <taxon>Eukaryota</taxon>
        <taxon>Metazoa</taxon>
        <taxon>Ecdysozoa</taxon>
        <taxon>Arthropoda</taxon>
        <taxon>Chelicerata</taxon>
        <taxon>Arachnida</taxon>
        <taxon>Acari</taxon>
        <taxon>Parasitiformes</taxon>
        <taxon>Mesostigmata</taxon>
        <taxon>Gamasina</taxon>
        <taxon>Dermanyssoidea</taxon>
        <taxon>Varroidae</taxon>
        <taxon>Varroa</taxon>
    </lineage>
</organism>
<feature type="transmembrane region" description="Helical" evidence="5">
    <location>
        <begin position="45"/>
        <end position="70"/>
    </location>
</feature>
<keyword evidence="4 5" id="KW-0472">Membrane</keyword>
<evidence type="ECO:0000313" key="7">
    <source>
        <dbReference type="Proteomes" id="UP000594260"/>
    </source>
</evidence>
<evidence type="ECO:0000256" key="2">
    <source>
        <dbReference type="ARBA" id="ARBA00022692"/>
    </source>
</evidence>
<dbReference type="EnsemblMetazoa" id="XM_022806091">
    <property type="protein sequence ID" value="XP_022661826"/>
    <property type="gene ID" value="LOC111250623"/>
</dbReference>
<keyword evidence="3 5" id="KW-1133">Transmembrane helix</keyword>
<keyword evidence="7" id="KW-1185">Reference proteome</keyword>
<name>A0A7M7K5B0_VARDE</name>
<dbReference type="GeneID" id="111250623"/>
<dbReference type="GO" id="GO:0005886">
    <property type="term" value="C:plasma membrane"/>
    <property type="evidence" value="ECO:0007669"/>
    <property type="project" value="TreeGrafter"/>
</dbReference>
<protein>
    <submittedName>
        <fullName evidence="6">Uncharacterized protein</fullName>
    </submittedName>
</protein>
<evidence type="ECO:0000313" key="6">
    <source>
        <dbReference type="EnsemblMetazoa" id="XP_022661826"/>
    </source>
</evidence>
<reference evidence="6" key="1">
    <citation type="submission" date="2021-01" db="UniProtKB">
        <authorList>
            <consortium name="EnsemblMetazoa"/>
        </authorList>
    </citation>
    <scope>IDENTIFICATION</scope>
</reference>